<comment type="caution">
    <text evidence="2">The sequence shown here is derived from an EMBL/GenBank/DDBJ whole genome shotgun (WGS) entry which is preliminary data.</text>
</comment>
<sequence>MIVRAALRSALLGLLLALLILPFGGSVAAAHGVADPEPGPTLPRVLSVEPAVAGLSVTVVEGGLRLRLDNRTEAAVDVRPPAGAGRGPEPVVPAGGSAAWADPRMTGDGGWAVPLLVGDRAVTVRGDRVHPAQPQPVPWWSAIVFAAAATFCVGALAVERGRRSGAAAAVAGLTVLVVGAHVVHVLGSASVLADPLSPGTVLGAAGPGLVCWLLGAAGAALTLTRQELGLPTCASAGAIAALLTVFDTAGFHRPVLAFAWAFDVDRLTTVVTVGAGVGLFLTGCAAMRTAGGRENAVALIEKTR</sequence>
<feature type="transmembrane region" description="Helical" evidence="1">
    <location>
        <begin position="266"/>
        <end position="286"/>
    </location>
</feature>
<accession>A0ABW4FI50</accession>
<dbReference type="RefSeq" id="WP_379659751.1">
    <property type="nucleotide sequence ID" value="NZ_JBHUCP010000007.1"/>
</dbReference>
<keyword evidence="1" id="KW-0812">Transmembrane</keyword>
<evidence type="ECO:0000256" key="1">
    <source>
        <dbReference type="SAM" id="Phobius"/>
    </source>
</evidence>
<gene>
    <name evidence="2" type="ORF">ACFSCY_12735</name>
</gene>
<keyword evidence="3" id="KW-1185">Reference proteome</keyword>
<dbReference type="EMBL" id="JBHUCP010000007">
    <property type="protein sequence ID" value="MFD1530310.1"/>
    <property type="molecule type" value="Genomic_DNA"/>
</dbReference>
<feature type="transmembrane region" description="Helical" evidence="1">
    <location>
        <begin position="165"/>
        <end position="187"/>
    </location>
</feature>
<evidence type="ECO:0000313" key="2">
    <source>
        <dbReference type="EMBL" id="MFD1530310.1"/>
    </source>
</evidence>
<protein>
    <submittedName>
        <fullName evidence="2">Uncharacterized protein</fullName>
    </submittedName>
</protein>
<organism evidence="2 3">
    <name type="scientific">Pseudonocardia aurantiaca</name>
    <dbReference type="NCBI Taxonomy" id="75290"/>
    <lineage>
        <taxon>Bacteria</taxon>
        <taxon>Bacillati</taxon>
        <taxon>Actinomycetota</taxon>
        <taxon>Actinomycetes</taxon>
        <taxon>Pseudonocardiales</taxon>
        <taxon>Pseudonocardiaceae</taxon>
        <taxon>Pseudonocardia</taxon>
    </lineage>
</organism>
<keyword evidence="1" id="KW-1133">Transmembrane helix</keyword>
<feature type="transmembrane region" description="Helical" evidence="1">
    <location>
        <begin position="228"/>
        <end position="246"/>
    </location>
</feature>
<dbReference type="Proteomes" id="UP001597145">
    <property type="component" value="Unassembled WGS sequence"/>
</dbReference>
<reference evidence="3" key="1">
    <citation type="journal article" date="2019" name="Int. J. Syst. Evol. Microbiol.">
        <title>The Global Catalogue of Microorganisms (GCM) 10K type strain sequencing project: providing services to taxonomists for standard genome sequencing and annotation.</title>
        <authorList>
            <consortium name="The Broad Institute Genomics Platform"/>
            <consortium name="The Broad Institute Genome Sequencing Center for Infectious Disease"/>
            <person name="Wu L."/>
            <person name="Ma J."/>
        </authorList>
    </citation>
    <scope>NUCLEOTIDE SEQUENCE [LARGE SCALE GENOMIC DNA]</scope>
    <source>
        <strain evidence="3">JCM 12165</strain>
    </source>
</reference>
<feature type="transmembrane region" description="Helical" evidence="1">
    <location>
        <begin position="199"/>
        <end position="221"/>
    </location>
</feature>
<name>A0ABW4FI50_9PSEU</name>
<feature type="transmembrane region" description="Helical" evidence="1">
    <location>
        <begin position="137"/>
        <end position="158"/>
    </location>
</feature>
<keyword evidence="1" id="KW-0472">Membrane</keyword>
<evidence type="ECO:0000313" key="3">
    <source>
        <dbReference type="Proteomes" id="UP001597145"/>
    </source>
</evidence>
<proteinExistence type="predicted"/>